<dbReference type="WBParaSite" id="Hba_12256">
    <property type="protein sequence ID" value="Hba_12256"/>
    <property type="gene ID" value="Hba_12256"/>
</dbReference>
<dbReference type="Proteomes" id="UP000095283">
    <property type="component" value="Unplaced"/>
</dbReference>
<dbReference type="GO" id="GO:0008076">
    <property type="term" value="C:voltage-gated potassium channel complex"/>
    <property type="evidence" value="ECO:0007669"/>
    <property type="project" value="TreeGrafter"/>
</dbReference>
<evidence type="ECO:0000256" key="1">
    <source>
        <dbReference type="SAM" id="Phobius"/>
    </source>
</evidence>
<protein>
    <submittedName>
        <fullName evidence="3">Potassium voltage-gated channel subfamily KQT member 5</fullName>
    </submittedName>
</protein>
<keyword evidence="1" id="KW-1133">Transmembrane helix</keyword>
<reference evidence="3" key="1">
    <citation type="submission" date="2016-11" db="UniProtKB">
        <authorList>
            <consortium name="WormBaseParasite"/>
        </authorList>
    </citation>
    <scope>IDENTIFICATION</scope>
</reference>
<dbReference type="InterPro" id="IPR003937">
    <property type="entry name" value="K_chnl_volt-dep_KCNQ"/>
</dbReference>
<proteinExistence type="predicted"/>
<dbReference type="AlphaFoldDB" id="A0A1I7X4E7"/>
<feature type="transmembrane region" description="Helical" evidence="1">
    <location>
        <begin position="33"/>
        <end position="53"/>
    </location>
</feature>
<dbReference type="Gene3D" id="1.10.287.70">
    <property type="match status" value="1"/>
</dbReference>
<keyword evidence="1" id="KW-0812">Transmembrane</keyword>
<accession>A0A1I7X4E7</accession>
<sequence>MGSSTDIIFSVIDHLYKNSLLTGSHCIIYFKELLTTVYIGFLGLIFSSFLVYLCEKNTNDKYSTFADALWWGVIAMLGMSTYSQELNPFSKGGKH</sequence>
<dbReference type="GO" id="GO:0005249">
    <property type="term" value="F:voltage-gated potassium channel activity"/>
    <property type="evidence" value="ECO:0007669"/>
    <property type="project" value="InterPro"/>
</dbReference>
<keyword evidence="2" id="KW-1185">Reference proteome</keyword>
<organism evidence="2 3">
    <name type="scientific">Heterorhabditis bacteriophora</name>
    <name type="common">Entomopathogenic nematode worm</name>
    <dbReference type="NCBI Taxonomy" id="37862"/>
    <lineage>
        <taxon>Eukaryota</taxon>
        <taxon>Metazoa</taxon>
        <taxon>Ecdysozoa</taxon>
        <taxon>Nematoda</taxon>
        <taxon>Chromadorea</taxon>
        <taxon>Rhabditida</taxon>
        <taxon>Rhabditina</taxon>
        <taxon>Rhabditomorpha</taxon>
        <taxon>Strongyloidea</taxon>
        <taxon>Heterorhabditidae</taxon>
        <taxon>Heterorhabditis</taxon>
    </lineage>
</organism>
<evidence type="ECO:0000313" key="3">
    <source>
        <dbReference type="WBParaSite" id="Hba_12256"/>
    </source>
</evidence>
<keyword evidence="1" id="KW-0472">Membrane</keyword>
<evidence type="ECO:0000313" key="2">
    <source>
        <dbReference type="Proteomes" id="UP000095283"/>
    </source>
</evidence>
<name>A0A1I7X4E7_HETBA</name>
<dbReference type="PANTHER" id="PTHR47735">
    <property type="entry name" value="POTASSIUM VOLTAGE-GATED CHANNEL SUBFAMILY KQT MEMBER 4"/>
    <property type="match status" value="1"/>
</dbReference>
<dbReference type="SUPFAM" id="SSF81324">
    <property type="entry name" value="Voltage-gated potassium channels"/>
    <property type="match status" value="1"/>
</dbReference>